<evidence type="ECO:0000313" key="20">
    <source>
        <dbReference type="EMBL" id="CAF0839369.1"/>
    </source>
</evidence>
<keyword evidence="7 18" id="KW-0812">Transmembrane</keyword>
<evidence type="ECO:0000256" key="2">
    <source>
        <dbReference type="ARBA" id="ARBA00005364"/>
    </source>
</evidence>
<proteinExistence type="inferred from homology"/>
<protein>
    <recommendedName>
        <fullName evidence="19">Sodium/calcium exchanger membrane region domain-containing protein</fullName>
    </recommendedName>
</protein>
<name>A0A813V991_9BILA</name>
<evidence type="ECO:0000313" key="22">
    <source>
        <dbReference type="Proteomes" id="UP000663829"/>
    </source>
</evidence>
<keyword evidence="13" id="KW-0915">Sodium</keyword>
<keyword evidence="22" id="KW-1185">Reference proteome</keyword>
<evidence type="ECO:0000256" key="3">
    <source>
        <dbReference type="ARBA" id="ARBA00022448"/>
    </source>
</evidence>
<dbReference type="InterPro" id="IPR044880">
    <property type="entry name" value="NCX_ion-bd_dom_sf"/>
</dbReference>
<dbReference type="InterPro" id="IPR004837">
    <property type="entry name" value="NaCa_Exmemb"/>
</dbReference>
<feature type="domain" description="Sodium/calcium exchanger membrane region" evidence="19">
    <location>
        <begin position="381"/>
        <end position="535"/>
    </location>
</feature>
<evidence type="ECO:0000256" key="10">
    <source>
        <dbReference type="ARBA" id="ARBA00022847"/>
    </source>
</evidence>
<evidence type="ECO:0000256" key="9">
    <source>
        <dbReference type="ARBA" id="ARBA00022837"/>
    </source>
</evidence>
<keyword evidence="15 18" id="KW-0472">Membrane</keyword>
<dbReference type="Pfam" id="PF01699">
    <property type="entry name" value="Na_Ca_ex"/>
    <property type="match status" value="2"/>
</dbReference>
<evidence type="ECO:0000256" key="12">
    <source>
        <dbReference type="ARBA" id="ARBA00022989"/>
    </source>
</evidence>
<dbReference type="GO" id="GO:0015293">
    <property type="term" value="F:symporter activity"/>
    <property type="evidence" value="ECO:0007669"/>
    <property type="project" value="UniProtKB-KW"/>
</dbReference>
<dbReference type="PANTHER" id="PTHR10846">
    <property type="entry name" value="SODIUM/POTASSIUM/CALCIUM EXCHANGER"/>
    <property type="match status" value="1"/>
</dbReference>
<feature type="transmembrane region" description="Helical" evidence="18">
    <location>
        <begin position="221"/>
        <end position="238"/>
    </location>
</feature>
<evidence type="ECO:0000256" key="13">
    <source>
        <dbReference type="ARBA" id="ARBA00023053"/>
    </source>
</evidence>
<feature type="transmembrane region" description="Helical" evidence="18">
    <location>
        <begin position="94"/>
        <end position="112"/>
    </location>
</feature>
<dbReference type="Proteomes" id="UP000663829">
    <property type="component" value="Unassembled WGS sequence"/>
</dbReference>
<feature type="region of interest" description="Disordered" evidence="17">
    <location>
        <begin position="301"/>
        <end position="327"/>
    </location>
</feature>
<evidence type="ECO:0000259" key="19">
    <source>
        <dbReference type="Pfam" id="PF01699"/>
    </source>
</evidence>
<keyword evidence="4" id="KW-0050">Antiport</keyword>
<evidence type="ECO:0000256" key="14">
    <source>
        <dbReference type="ARBA" id="ARBA00023065"/>
    </source>
</evidence>
<feature type="domain" description="Sodium/calcium exchanger membrane region" evidence="19">
    <location>
        <begin position="99"/>
        <end position="239"/>
    </location>
</feature>
<keyword evidence="12 18" id="KW-1133">Transmembrane helix</keyword>
<dbReference type="Gene3D" id="1.20.1420.30">
    <property type="entry name" value="NCX, central ion-binding region"/>
    <property type="match status" value="2"/>
</dbReference>
<keyword evidence="5" id="KW-0633">Potassium transport</keyword>
<reference evidence="20" key="1">
    <citation type="submission" date="2021-02" db="EMBL/GenBank/DDBJ databases">
        <authorList>
            <person name="Nowell W R."/>
        </authorList>
    </citation>
    <scope>NUCLEOTIDE SEQUENCE</scope>
</reference>
<evidence type="ECO:0000256" key="16">
    <source>
        <dbReference type="ARBA" id="ARBA00023201"/>
    </source>
</evidence>
<feature type="transmembrane region" description="Helical" evidence="18">
    <location>
        <begin position="489"/>
        <end position="509"/>
    </location>
</feature>
<keyword evidence="3" id="KW-0813">Transport</keyword>
<comment type="caution">
    <text evidence="20">The sequence shown here is derived from an EMBL/GenBank/DDBJ whole genome shotgun (WGS) entry which is preliminary data.</text>
</comment>
<dbReference type="OrthoDB" id="2127281at2759"/>
<evidence type="ECO:0000256" key="11">
    <source>
        <dbReference type="ARBA" id="ARBA00022958"/>
    </source>
</evidence>
<evidence type="ECO:0000256" key="4">
    <source>
        <dbReference type="ARBA" id="ARBA00022449"/>
    </source>
</evidence>
<evidence type="ECO:0000313" key="21">
    <source>
        <dbReference type="EMBL" id="CAF3626651.1"/>
    </source>
</evidence>
<dbReference type="GO" id="GO:0008273">
    <property type="term" value="F:calcium, potassium:sodium antiporter activity"/>
    <property type="evidence" value="ECO:0007669"/>
    <property type="project" value="TreeGrafter"/>
</dbReference>
<dbReference type="GO" id="GO:0005262">
    <property type="term" value="F:calcium channel activity"/>
    <property type="evidence" value="ECO:0007669"/>
    <property type="project" value="TreeGrafter"/>
</dbReference>
<dbReference type="GO" id="GO:0006874">
    <property type="term" value="P:intracellular calcium ion homeostasis"/>
    <property type="evidence" value="ECO:0007669"/>
    <property type="project" value="TreeGrafter"/>
</dbReference>
<dbReference type="FunFam" id="1.20.1420.30:FF:000009">
    <property type="entry name" value="sodium/potassium/calcium exchanger 5 isoform X2"/>
    <property type="match status" value="1"/>
</dbReference>
<dbReference type="EMBL" id="CAJNOQ010000793">
    <property type="protein sequence ID" value="CAF0839369.1"/>
    <property type="molecule type" value="Genomic_DNA"/>
</dbReference>
<keyword evidence="8" id="KW-0732">Signal</keyword>
<organism evidence="20 22">
    <name type="scientific">Didymodactylos carnosus</name>
    <dbReference type="NCBI Taxonomy" id="1234261"/>
    <lineage>
        <taxon>Eukaryota</taxon>
        <taxon>Metazoa</taxon>
        <taxon>Spiralia</taxon>
        <taxon>Gnathifera</taxon>
        <taxon>Rotifera</taxon>
        <taxon>Eurotatoria</taxon>
        <taxon>Bdelloidea</taxon>
        <taxon>Philodinida</taxon>
        <taxon>Philodinidae</taxon>
        <taxon>Didymodactylos</taxon>
    </lineage>
</organism>
<dbReference type="NCBIfam" id="TIGR00367">
    <property type="entry name" value="calcium/sodium antiporter"/>
    <property type="match status" value="1"/>
</dbReference>
<evidence type="ECO:0000256" key="7">
    <source>
        <dbReference type="ARBA" id="ARBA00022692"/>
    </source>
</evidence>
<sequence length="559" mass="63021">MSDANKLIQQSNLLSFFSLLFKRRKIVLCILFSFIFHNYFSYAQSTTIQLLSTSSSYNKSLSINDEWVNKCSPVSIDEFPPDFLTDQQKRHGGILLHIIIICYLFATLEIVCDDYFATALERIAFNFNLTPDVAGATFMAMATSASEFFTSLVGVFFVKSDIALGTIVGSAVFNILFVVALCALITKTVCELDAYPIVRDAGFYCIAVAVLYIIIRDSKIYWYEAMALVLLYFVYIIIMKFNDRISRLVHGQQKNYNESERKPSVNDGVNVPLTSIALDEHTTGSVSIHQNHPLARSVSESALNTGDGDRKSHASSHSYKPSKKRLRDGQHIVAEATEIFSPTKPPKKTHKLIKWILLYPVRLLMHITIPDCRTAVFRDYYYLTFVMSTIWVAGLAYVLVWLVVIVGYTLNIPDSVMGLTLLAAGSSTEEIFNAVVMTRRGHPEMAIAGSIGSNVFDILMGLGIPWLFRNLIRSTPPVGPDYVEVYSKGLQYSTIILFASLALFLLTFFLNRCRLTKSYGVFLIVIWFTVIVVMCMLELNIFGEFHPKPCHRVRLIQND</sequence>
<comment type="subcellular location">
    <subcellularLocation>
        <location evidence="1">Membrane</location>
        <topology evidence="1">Multi-pass membrane protein</topology>
    </subcellularLocation>
</comment>
<feature type="transmembrane region" description="Helical" evidence="18">
    <location>
        <begin position="162"/>
        <end position="185"/>
    </location>
</feature>
<dbReference type="PANTHER" id="PTHR10846:SF73">
    <property type="entry name" value="SODIUM_CALCIUM EXCHANGER MEMBRANE REGION DOMAIN-CONTAINING PROTEIN"/>
    <property type="match status" value="1"/>
</dbReference>
<evidence type="ECO:0000256" key="8">
    <source>
        <dbReference type="ARBA" id="ARBA00022729"/>
    </source>
</evidence>
<evidence type="ECO:0000256" key="18">
    <source>
        <dbReference type="SAM" id="Phobius"/>
    </source>
</evidence>
<feature type="transmembrane region" description="Helical" evidence="18">
    <location>
        <begin position="446"/>
        <end position="469"/>
    </location>
</feature>
<keyword evidence="11" id="KW-0630">Potassium</keyword>
<accession>A0A813V991</accession>
<evidence type="ECO:0000256" key="6">
    <source>
        <dbReference type="ARBA" id="ARBA00022568"/>
    </source>
</evidence>
<keyword evidence="9" id="KW-0106">Calcium</keyword>
<dbReference type="InterPro" id="IPR004481">
    <property type="entry name" value="K/Na/Ca-exchanger"/>
</dbReference>
<evidence type="ECO:0000256" key="15">
    <source>
        <dbReference type="ARBA" id="ARBA00023136"/>
    </source>
</evidence>
<dbReference type="Proteomes" id="UP000681722">
    <property type="component" value="Unassembled WGS sequence"/>
</dbReference>
<keyword evidence="14" id="KW-0406">Ion transport</keyword>
<evidence type="ECO:0000256" key="1">
    <source>
        <dbReference type="ARBA" id="ARBA00004141"/>
    </source>
</evidence>
<dbReference type="GO" id="GO:0005886">
    <property type="term" value="C:plasma membrane"/>
    <property type="evidence" value="ECO:0007669"/>
    <property type="project" value="TreeGrafter"/>
</dbReference>
<keyword evidence="6" id="KW-0109">Calcium transport</keyword>
<dbReference type="EMBL" id="CAJOBC010000793">
    <property type="protein sequence ID" value="CAF3626651.1"/>
    <property type="molecule type" value="Genomic_DNA"/>
</dbReference>
<feature type="transmembrane region" description="Helical" evidence="18">
    <location>
        <begin position="197"/>
        <end position="215"/>
    </location>
</feature>
<evidence type="ECO:0000256" key="17">
    <source>
        <dbReference type="SAM" id="MobiDB-lite"/>
    </source>
</evidence>
<comment type="similarity">
    <text evidence="2">Belongs to the Ca(2+):cation antiporter (CaCA) (TC 2.A.19) family. SLC24A subfamily.</text>
</comment>
<feature type="transmembrane region" description="Helical" evidence="18">
    <location>
        <begin position="521"/>
        <end position="542"/>
    </location>
</feature>
<dbReference type="AlphaFoldDB" id="A0A813V991"/>
<keyword evidence="16" id="KW-0739">Sodium transport</keyword>
<keyword evidence="10" id="KW-0769">Symport</keyword>
<evidence type="ECO:0000256" key="5">
    <source>
        <dbReference type="ARBA" id="ARBA00022538"/>
    </source>
</evidence>
<feature type="transmembrane region" description="Helical" evidence="18">
    <location>
        <begin position="381"/>
        <end position="410"/>
    </location>
</feature>
<gene>
    <name evidence="20" type="ORF">GPM918_LOCUS5479</name>
    <name evidence="21" type="ORF">SRO942_LOCUS5479</name>
</gene>